<dbReference type="GO" id="GO:0044550">
    <property type="term" value="P:secondary metabolite biosynthetic process"/>
    <property type="evidence" value="ECO:0007669"/>
    <property type="project" value="UniProtKB-ARBA"/>
</dbReference>
<feature type="active site" description="Proton donor; for dehydratase activity" evidence="6">
    <location>
        <position position="1521"/>
    </location>
</feature>
<accession>A0A8H6R574</accession>
<comment type="caution">
    <text evidence="11">The sequence shown here is derived from an EMBL/GenBank/DDBJ whole genome shotgun (WGS) entry which is preliminary data.</text>
</comment>
<dbReference type="Gene3D" id="3.30.70.3290">
    <property type="match status" value="1"/>
</dbReference>
<dbReference type="Gene3D" id="3.10.129.110">
    <property type="entry name" value="Polyketide synthase dehydratase"/>
    <property type="match status" value="1"/>
</dbReference>
<evidence type="ECO:0000259" key="10">
    <source>
        <dbReference type="PROSITE" id="PS52019"/>
    </source>
</evidence>
<dbReference type="Pfam" id="PF08242">
    <property type="entry name" value="Methyltransf_12"/>
    <property type="match status" value="1"/>
</dbReference>
<dbReference type="GO" id="GO:0006633">
    <property type="term" value="P:fatty acid biosynthetic process"/>
    <property type="evidence" value="ECO:0007669"/>
    <property type="project" value="InterPro"/>
</dbReference>
<evidence type="ECO:0000256" key="4">
    <source>
        <dbReference type="ARBA" id="ARBA00023268"/>
    </source>
</evidence>
<dbReference type="InterPro" id="IPR042104">
    <property type="entry name" value="PKS_dehydratase_sf"/>
</dbReference>
<dbReference type="CDD" id="cd00833">
    <property type="entry name" value="PKS"/>
    <property type="match status" value="1"/>
</dbReference>
<dbReference type="InterPro" id="IPR016035">
    <property type="entry name" value="Acyl_Trfase/lysoPLipase"/>
</dbReference>
<dbReference type="EMBL" id="JACBAG010001601">
    <property type="protein sequence ID" value="KAF7184594.1"/>
    <property type="molecule type" value="Genomic_DNA"/>
</dbReference>
<evidence type="ECO:0000256" key="6">
    <source>
        <dbReference type="PROSITE-ProRule" id="PRU01363"/>
    </source>
</evidence>
<sequence>MSHITEKPRVPLFGPLAQGLDPETLLKTHKVLINLEYDFQWVFDVLEELPAYWDLLTKEVLSISHCCGASKLRDLKGWFQTGNIPADSFPLPNILLVPCAIVMQLVEYEEFAKLANVETKYSKTSYGNADAFGLCTGLLSALAVAQSTTQEELHQYGAVAIRLAMVIGATVDAEDTSDGKTMGKSRSFSVAWDKDTSWEEIDNVLQRFPEAYVSVLFDKRRVTVTTSKDTSAALLQDLHEVQGATITAIKLQGRFHHVCHQEVLGRLVEFCSSNSAFHFRDDSSPPIALRVGCAEPDQGEQKLHTLALQSILVDQSLWYKTFREIQSLKLLSEDSRLVCFGHERSIPPSLQQSLSSRVVHASELLVPAKTSEDLYQSIQMSYRDCKDSVNPNAVAVVGVACEVPGATDLDEFTTLLKQGKSQHIEVPSERVDFYTPWRENDGRRRWFGNFLDNYDMFDHKFFNKTAREMASTDPQHRLVLQVAYQALQQAGYFRWRDADKNIGCFIAMGLTDYENNIACHPPNAYSATGNLRSFAAGRVSHYFGWTGPALVIDTACSSSAVAVHQACQALKSGECSAALVCGVSLMTSPQWFQNLAGASFLSPTGQCKPFDAAADGYCRGEAVGAVFLKSYQNAVSHHDQILGLIAGSAVSQNQNCTPITVPNAVSLSDLYHSVIGKAGLEPSSISVVEAHGTGTPVGDPAEYDSVRQVFSGRERIGRLHLGSVKGLVGHSEAAAGIISLIKVILMMHERFIPPQPSFNTINPAIKVSPNDQIEISRDLQPWTSDFYAALVNSYGASGSNASLVLTESPVPLAETKDNGGYAGAANEKYPFRIYGFDTPSVQRYVTRFRRYLRTSGQPVSVAALARQLALQSNPTLPYALGFSARTKEELIEKLGIIETGGQTPAAIRTDEARPVILCFGGQISRYIGLDRDIYDHIDIFRQYLDQCNAYCEKLGLGGIFPEIFQRTPVEDIVKLQTMLFALQYTCAKCWLDAGVSVAAVIGHSFGELTAVCISGAMSLEDALLVIAGRARLIQEYWGADKGTMLAVEGDLAVVKELLATANAAAEPSTPANIACFNAPRIFTLAGPTDSINMVFDVARGPKYASLVRVKKLQVTNAFHSALVDPLATHLQKLGRNLKLRAPNIHIERATEDAELISPGVQPNIWLNHMRNPVYFHHAVKRLAQRYPSGVWVEAGSNSSITSLARQALGELCQQSQHAFQSLNITSGVGFNSLVDTTTSLWNGGLNITFWGHCSPQTATYEPLLLPPYQFAKTRNWMDITRPILPLNGKPDSLASGGPDVDDAKSLWKLISYGEDGLRSARFEINSSSQVFLDYLLGHVVAQKAPLATSVFQLQIVLEGLISLRSDFQDGTLLPALRGLNSHAPMLLDSTRRSWVDVEAQDASGLTWAFTVNSSVSDTNGPATKHTSGRVVFEKADDAERLAELSRYQRVMNRSRCLSMLNASDNDSIMQGPGIYRAFNDVVQYSPAYRGLQKIVGKGAESAGRVVMSPPEGGCIDTGLFDSFCQVAGIYLNCMTDMPDQYMFISTNIERWMRAPTLHPRDRWPTSFDVHVCHEYQSDSEVLSDAFVFDAQSGDLFEVVLGIRYSRILKERMRQVLHQAMPAPEGKARLTAHEPDPVKDMPHQPVVDEKGTEPSQTGVWTQLQWMLCDLCGLEPDEVTQDSQLGDIGVDSLLGMELAREIESLFRCTLNQDALNEAVIVADLLRCIEETLGLKPSTKNGSTEIAAASGYKVPNGDSLDSKNGRNGVEMSFVPTNTGISVNGLSGQALSTAEGSIARVATKVFATTKQTTDSFIERYGLADYLNQVLPRSTELVVAHILEALETLGCSVGSVPPGERLPKVTYLPKHERFMNLLYGLLEQTRLIEIHGDTSLIRTANPLPSTSSETLARGLFSDYPEHISDHQLTHHTGNNLSDCLVGRADILQILFGSPECRTIMTNMYSRSPVNLVWIKQMESFLEDVLTQFRSKDGPVRIFEMGAGTGATTEAIASLIARLGIPAVYTVTDISTSFIARARKRFKQYPFMEFRAHDIEKAAPPELQKSQHVVLATNAVHATHSLSQSAASIRQFLRQDGFLVLLEETRPLPWVDLVYGLVDSWWLFDDERQHALAPPEVWEQALENAGYRTIDWTNGSRPEAGIQRLFLATLE</sequence>
<dbReference type="InterPro" id="IPR006162">
    <property type="entry name" value="Ppantetheine_attach_site"/>
</dbReference>
<evidence type="ECO:0000313" key="11">
    <source>
        <dbReference type="EMBL" id="KAF7184594.1"/>
    </source>
</evidence>
<dbReference type="InterPro" id="IPR009081">
    <property type="entry name" value="PP-bd_ACP"/>
</dbReference>
<dbReference type="InterPro" id="IPR001227">
    <property type="entry name" value="Ac_transferase_dom_sf"/>
</dbReference>
<feature type="active site" description="Proton acceptor; for dehydratase activity" evidence="6">
    <location>
        <position position="1338"/>
    </location>
</feature>
<dbReference type="Gene3D" id="1.10.1200.10">
    <property type="entry name" value="ACP-like"/>
    <property type="match status" value="1"/>
</dbReference>
<dbReference type="InterPro" id="IPR032088">
    <property type="entry name" value="SAT"/>
</dbReference>
<dbReference type="PROSITE" id="PS00012">
    <property type="entry name" value="PHOSPHOPANTETHEINE"/>
    <property type="match status" value="1"/>
</dbReference>
<feature type="domain" description="Carrier" evidence="8">
    <location>
        <begin position="1656"/>
        <end position="1730"/>
    </location>
</feature>
<evidence type="ECO:0000313" key="12">
    <source>
        <dbReference type="Proteomes" id="UP000641853"/>
    </source>
</evidence>
<feature type="domain" description="PKS/mFAS DH" evidence="10">
    <location>
        <begin position="1303"/>
        <end position="1613"/>
    </location>
</feature>
<protein>
    <recommendedName>
        <fullName evidence="13">Polyketide synthase</fullName>
    </recommendedName>
</protein>
<evidence type="ECO:0000256" key="2">
    <source>
        <dbReference type="ARBA" id="ARBA00022553"/>
    </source>
</evidence>
<dbReference type="InterPro" id="IPR014043">
    <property type="entry name" value="Acyl_transferase_dom"/>
</dbReference>
<dbReference type="Pfam" id="PF00109">
    <property type="entry name" value="ketoacyl-synt"/>
    <property type="match status" value="1"/>
</dbReference>
<dbReference type="PROSITE" id="PS52019">
    <property type="entry name" value="PKS_MFAS_DH"/>
    <property type="match status" value="1"/>
</dbReference>
<evidence type="ECO:0008006" key="13">
    <source>
        <dbReference type="Google" id="ProtNLM"/>
    </source>
</evidence>
<dbReference type="PROSITE" id="PS52004">
    <property type="entry name" value="KS3_2"/>
    <property type="match status" value="1"/>
</dbReference>
<feature type="domain" description="Ketosynthase family 3 (KS3)" evidence="9">
    <location>
        <begin position="391"/>
        <end position="807"/>
    </location>
</feature>
<dbReference type="InterPro" id="IPR036736">
    <property type="entry name" value="ACP-like_sf"/>
</dbReference>
<dbReference type="Gene3D" id="3.40.50.150">
    <property type="entry name" value="Vaccinia Virus protein VP39"/>
    <property type="match status" value="1"/>
</dbReference>
<dbReference type="SUPFAM" id="SSF52151">
    <property type="entry name" value="FabD/lysophospholipase-like"/>
    <property type="match status" value="1"/>
</dbReference>
<dbReference type="PANTHER" id="PTHR43775">
    <property type="entry name" value="FATTY ACID SYNTHASE"/>
    <property type="match status" value="1"/>
</dbReference>
<dbReference type="Pfam" id="PF00550">
    <property type="entry name" value="PP-binding"/>
    <property type="match status" value="1"/>
</dbReference>
<proteinExistence type="predicted"/>
<evidence type="ECO:0000256" key="7">
    <source>
        <dbReference type="SAM" id="MobiDB-lite"/>
    </source>
</evidence>
<dbReference type="InterPro" id="IPR041068">
    <property type="entry name" value="HTH_51"/>
</dbReference>
<evidence type="ECO:0000259" key="9">
    <source>
        <dbReference type="PROSITE" id="PS52004"/>
    </source>
</evidence>
<evidence type="ECO:0000256" key="5">
    <source>
        <dbReference type="ARBA" id="ARBA00023315"/>
    </source>
</evidence>
<keyword evidence="5" id="KW-0012">Acyltransferase</keyword>
<dbReference type="InterPro" id="IPR016039">
    <property type="entry name" value="Thiolase-like"/>
</dbReference>
<feature type="compositionally biased region" description="Basic and acidic residues" evidence="7">
    <location>
        <begin position="1632"/>
        <end position="1651"/>
    </location>
</feature>
<dbReference type="SUPFAM" id="SSF53335">
    <property type="entry name" value="S-adenosyl-L-methionine-dependent methyltransferases"/>
    <property type="match status" value="1"/>
</dbReference>
<keyword evidence="4" id="KW-0511">Multifunctional enzyme</keyword>
<dbReference type="CDD" id="cd02440">
    <property type="entry name" value="AdoMet_MTases"/>
    <property type="match status" value="1"/>
</dbReference>
<dbReference type="GO" id="GO:0004312">
    <property type="term" value="F:fatty acid synthase activity"/>
    <property type="evidence" value="ECO:0007669"/>
    <property type="project" value="TreeGrafter"/>
</dbReference>
<name>A0A8H6R574_9EURO</name>
<dbReference type="Gene3D" id="3.40.47.10">
    <property type="match status" value="1"/>
</dbReference>
<evidence type="ECO:0000256" key="1">
    <source>
        <dbReference type="ARBA" id="ARBA00022450"/>
    </source>
</evidence>
<dbReference type="Pfam" id="PF02801">
    <property type="entry name" value="Ketoacyl-synt_C"/>
    <property type="match status" value="1"/>
</dbReference>
<dbReference type="InterPro" id="IPR029063">
    <property type="entry name" value="SAM-dependent_MTases_sf"/>
</dbReference>
<dbReference type="InterPro" id="IPR018201">
    <property type="entry name" value="Ketoacyl_synth_AS"/>
</dbReference>
<feature type="region of interest" description="C-terminal hotdog fold" evidence="6">
    <location>
        <begin position="1465"/>
        <end position="1613"/>
    </location>
</feature>
<gene>
    <name evidence="11" type="ORF">CNMCM7691_005778</name>
</gene>
<keyword evidence="2" id="KW-0597">Phosphoprotein</keyword>
<dbReference type="PROSITE" id="PS50075">
    <property type="entry name" value="CARRIER"/>
    <property type="match status" value="1"/>
</dbReference>
<keyword evidence="12" id="KW-1185">Reference proteome</keyword>
<dbReference type="SMART" id="SM00827">
    <property type="entry name" value="PKS_AT"/>
    <property type="match status" value="1"/>
</dbReference>
<dbReference type="SUPFAM" id="SSF55048">
    <property type="entry name" value="Probable ACP-binding domain of malonyl-CoA ACP transacylase"/>
    <property type="match status" value="1"/>
</dbReference>
<dbReference type="Pfam" id="PF18558">
    <property type="entry name" value="HTH_51"/>
    <property type="match status" value="1"/>
</dbReference>
<dbReference type="SUPFAM" id="SSF53901">
    <property type="entry name" value="Thiolase-like"/>
    <property type="match status" value="1"/>
</dbReference>
<feature type="region of interest" description="N-terminal hotdog fold" evidence="6">
    <location>
        <begin position="1303"/>
        <end position="1437"/>
    </location>
</feature>
<feature type="region of interest" description="Disordered" evidence="7">
    <location>
        <begin position="1632"/>
        <end position="1653"/>
    </location>
</feature>
<dbReference type="Pfam" id="PF16073">
    <property type="entry name" value="SAT"/>
    <property type="match status" value="1"/>
</dbReference>
<dbReference type="InterPro" id="IPR020841">
    <property type="entry name" value="PKS_Beta-ketoAc_synthase_dom"/>
</dbReference>
<dbReference type="InterPro" id="IPR014030">
    <property type="entry name" value="Ketoacyl_synth_N"/>
</dbReference>
<dbReference type="InterPro" id="IPR016036">
    <property type="entry name" value="Malonyl_transacylase_ACP-bd"/>
</dbReference>
<dbReference type="GO" id="GO:0004315">
    <property type="term" value="F:3-oxoacyl-[acyl-carrier-protein] synthase activity"/>
    <property type="evidence" value="ECO:0007669"/>
    <property type="project" value="InterPro"/>
</dbReference>
<dbReference type="InterPro" id="IPR049900">
    <property type="entry name" value="PKS_mFAS_DH"/>
</dbReference>
<reference evidence="11" key="1">
    <citation type="submission" date="2020-06" db="EMBL/GenBank/DDBJ databases">
        <title>Draft genome sequences of strains closely related to Aspergillus parafelis and Aspergillus hiratsukae.</title>
        <authorList>
            <person name="Dos Santos R.A.C."/>
            <person name="Rivero-Menendez O."/>
            <person name="Steenwyk J.L."/>
            <person name="Mead M.E."/>
            <person name="Goldman G.H."/>
            <person name="Alastruey-Izquierdo A."/>
            <person name="Rokas A."/>
        </authorList>
    </citation>
    <scope>NUCLEOTIDE SEQUENCE</scope>
    <source>
        <strain evidence="11">CNM-CM7691</strain>
    </source>
</reference>
<dbReference type="PANTHER" id="PTHR43775:SF14">
    <property type="entry name" value="ITERATIVE POLYKETIDE SYNTHASE AFOE-RELATED"/>
    <property type="match status" value="1"/>
</dbReference>
<evidence type="ECO:0000259" key="8">
    <source>
        <dbReference type="PROSITE" id="PS50075"/>
    </source>
</evidence>
<keyword evidence="1" id="KW-0596">Phosphopantetheine</keyword>
<dbReference type="Gene3D" id="3.40.366.10">
    <property type="entry name" value="Malonyl-Coenzyme A Acyl Carrier Protein, domain 2"/>
    <property type="match status" value="2"/>
</dbReference>
<dbReference type="InterPro" id="IPR050091">
    <property type="entry name" value="PKS_NRPS_Biosynth_Enz"/>
</dbReference>
<dbReference type="Proteomes" id="UP000641853">
    <property type="component" value="Unassembled WGS sequence"/>
</dbReference>
<dbReference type="InterPro" id="IPR013217">
    <property type="entry name" value="Methyltransf_12"/>
</dbReference>
<evidence type="ECO:0000256" key="3">
    <source>
        <dbReference type="ARBA" id="ARBA00022679"/>
    </source>
</evidence>
<dbReference type="SUPFAM" id="SSF47336">
    <property type="entry name" value="ACP-like"/>
    <property type="match status" value="1"/>
</dbReference>
<organism evidence="11 12">
    <name type="scientific">Aspergillus felis</name>
    <dbReference type="NCBI Taxonomy" id="1287682"/>
    <lineage>
        <taxon>Eukaryota</taxon>
        <taxon>Fungi</taxon>
        <taxon>Dikarya</taxon>
        <taxon>Ascomycota</taxon>
        <taxon>Pezizomycotina</taxon>
        <taxon>Eurotiomycetes</taxon>
        <taxon>Eurotiomycetidae</taxon>
        <taxon>Eurotiales</taxon>
        <taxon>Aspergillaceae</taxon>
        <taxon>Aspergillus</taxon>
        <taxon>Aspergillus subgen. Fumigati</taxon>
    </lineage>
</organism>
<dbReference type="SMART" id="SM00825">
    <property type="entry name" value="PKS_KS"/>
    <property type="match status" value="1"/>
</dbReference>
<dbReference type="Pfam" id="PF00698">
    <property type="entry name" value="Acyl_transf_1"/>
    <property type="match status" value="1"/>
</dbReference>
<dbReference type="PROSITE" id="PS00606">
    <property type="entry name" value="KS3_1"/>
    <property type="match status" value="1"/>
</dbReference>
<keyword evidence="3" id="KW-0808">Transferase</keyword>
<dbReference type="InterPro" id="IPR014031">
    <property type="entry name" value="Ketoacyl_synth_C"/>
</dbReference>